<name>A0A1M4SKB0_9BACT</name>
<dbReference type="AlphaFoldDB" id="A0A1M4SKB0"/>
<evidence type="ECO:0008006" key="3">
    <source>
        <dbReference type="Google" id="ProtNLM"/>
    </source>
</evidence>
<sequence>MIKICIALVTCLIGFASFNYRTGSSDAEVIAMGSVPRLVKDSRNMLHLVFGKGDSVLYAFSEDGGTSFSKPKLVGRVPDLFSFAMRGRKSPLLKMDPAFW</sequence>
<keyword evidence="2" id="KW-1185">Reference proteome</keyword>
<proteinExistence type="predicted"/>
<dbReference type="EMBL" id="FQUO01000001">
    <property type="protein sequence ID" value="SHE32588.1"/>
    <property type="molecule type" value="Genomic_DNA"/>
</dbReference>
<accession>A0A1M4SKB0</accession>
<dbReference type="Proteomes" id="UP000184368">
    <property type="component" value="Unassembled WGS sequence"/>
</dbReference>
<evidence type="ECO:0000313" key="1">
    <source>
        <dbReference type="EMBL" id="SHE32588.1"/>
    </source>
</evidence>
<gene>
    <name evidence="1" type="ORF">SAMN05444008_101153</name>
</gene>
<reference evidence="1 2" key="1">
    <citation type="submission" date="2016-11" db="EMBL/GenBank/DDBJ databases">
        <authorList>
            <person name="Jaros S."/>
            <person name="Januszkiewicz K."/>
            <person name="Wedrychowicz H."/>
        </authorList>
    </citation>
    <scope>NUCLEOTIDE SEQUENCE [LARGE SCALE GENOMIC DNA]</scope>
    <source>
        <strain evidence="1 2">DSM 26897</strain>
    </source>
</reference>
<dbReference type="RefSeq" id="WP_083596276.1">
    <property type="nucleotide sequence ID" value="NZ_MTFE01000010.1"/>
</dbReference>
<protein>
    <recommendedName>
        <fullName evidence="3">BNR repeat-like domain-containing protein</fullName>
    </recommendedName>
</protein>
<evidence type="ECO:0000313" key="2">
    <source>
        <dbReference type="Proteomes" id="UP000184368"/>
    </source>
</evidence>
<organism evidence="1 2">
    <name type="scientific">Cnuella takakiae</name>
    <dbReference type="NCBI Taxonomy" id="1302690"/>
    <lineage>
        <taxon>Bacteria</taxon>
        <taxon>Pseudomonadati</taxon>
        <taxon>Bacteroidota</taxon>
        <taxon>Chitinophagia</taxon>
        <taxon>Chitinophagales</taxon>
        <taxon>Chitinophagaceae</taxon>
        <taxon>Cnuella</taxon>
    </lineage>
</organism>